<keyword evidence="5 6" id="KW-0472">Membrane</keyword>
<evidence type="ECO:0000313" key="8">
    <source>
        <dbReference type="Proteomes" id="UP001190700"/>
    </source>
</evidence>
<evidence type="ECO:0000256" key="2">
    <source>
        <dbReference type="ARBA" id="ARBA00009160"/>
    </source>
</evidence>
<dbReference type="InterPro" id="IPR018247">
    <property type="entry name" value="EF_Hand_1_Ca_BS"/>
</dbReference>
<evidence type="ECO:0000256" key="6">
    <source>
        <dbReference type="SAM" id="Phobius"/>
    </source>
</evidence>
<comment type="subcellular location">
    <subcellularLocation>
        <location evidence="1">Membrane</location>
    </subcellularLocation>
</comment>
<dbReference type="PROSITE" id="PS00018">
    <property type="entry name" value="EF_HAND_1"/>
    <property type="match status" value="1"/>
</dbReference>
<dbReference type="Proteomes" id="UP001190700">
    <property type="component" value="Unassembled WGS sequence"/>
</dbReference>
<dbReference type="GO" id="GO:0016020">
    <property type="term" value="C:membrane"/>
    <property type="evidence" value="ECO:0007669"/>
    <property type="project" value="UniProtKB-SubCell"/>
</dbReference>
<comment type="similarity">
    <text evidence="2">Belongs to the FUN14 family.</text>
</comment>
<accession>A0AAE0CAA9</accession>
<evidence type="ECO:0000256" key="3">
    <source>
        <dbReference type="ARBA" id="ARBA00022692"/>
    </source>
</evidence>
<dbReference type="Pfam" id="PF04930">
    <property type="entry name" value="FUN14"/>
    <property type="match status" value="1"/>
</dbReference>
<feature type="transmembrane region" description="Helical" evidence="6">
    <location>
        <begin position="55"/>
        <end position="75"/>
    </location>
</feature>
<dbReference type="EMBL" id="LGRX02026096">
    <property type="protein sequence ID" value="KAK3251356.1"/>
    <property type="molecule type" value="Genomic_DNA"/>
</dbReference>
<gene>
    <name evidence="7" type="ORF">CYMTET_39301</name>
</gene>
<keyword evidence="8" id="KW-1185">Reference proteome</keyword>
<name>A0AAE0CAA9_9CHLO</name>
<dbReference type="PANTHER" id="PTHR21346">
    <property type="entry name" value="FUN14 DOMAIN CONTAINING"/>
    <property type="match status" value="1"/>
</dbReference>
<proteinExistence type="inferred from homology"/>
<organism evidence="7 8">
    <name type="scientific">Cymbomonas tetramitiformis</name>
    <dbReference type="NCBI Taxonomy" id="36881"/>
    <lineage>
        <taxon>Eukaryota</taxon>
        <taxon>Viridiplantae</taxon>
        <taxon>Chlorophyta</taxon>
        <taxon>Pyramimonadophyceae</taxon>
        <taxon>Pyramimonadales</taxon>
        <taxon>Pyramimonadaceae</taxon>
        <taxon>Cymbomonas</taxon>
    </lineage>
</organism>
<dbReference type="AlphaFoldDB" id="A0AAE0CAA9"/>
<keyword evidence="4 6" id="KW-1133">Transmembrane helix</keyword>
<dbReference type="InterPro" id="IPR007014">
    <property type="entry name" value="FUN14"/>
</dbReference>
<sequence>MSKEEKNDNPKAQSNAFMDTLGEYAEDAGPLATQIGFGSVAGYASGMALRAAGKVAAIAVGTGFIFVQGLAYIGYIEVDWRKVERDYASLLDLDGDGKVTAGDLNLAWEKLNSVLAFNLPAGTGFSAGLLYGVGFGPMGAGGAGLAYGLGARALLSGAAVTSAPAAVLAFSPVQKAREMMGMAGYDLETEAEKFEKFERSLSDMDIKALRTVEASLNDSLADKQSESKPSKEVLISQLEAVEMQKKAYKQQHSRR</sequence>
<keyword evidence="3 6" id="KW-0812">Transmembrane</keyword>
<evidence type="ECO:0000256" key="5">
    <source>
        <dbReference type="ARBA" id="ARBA00023136"/>
    </source>
</evidence>
<evidence type="ECO:0008006" key="9">
    <source>
        <dbReference type="Google" id="ProtNLM"/>
    </source>
</evidence>
<comment type="caution">
    <text evidence="7">The sequence shown here is derived from an EMBL/GenBank/DDBJ whole genome shotgun (WGS) entry which is preliminary data.</text>
</comment>
<evidence type="ECO:0000256" key="1">
    <source>
        <dbReference type="ARBA" id="ARBA00004370"/>
    </source>
</evidence>
<feature type="transmembrane region" description="Helical" evidence="6">
    <location>
        <begin position="153"/>
        <end position="173"/>
    </location>
</feature>
<feature type="transmembrane region" description="Helical" evidence="6">
    <location>
        <begin position="114"/>
        <end position="133"/>
    </location>
</feature>
<evidence type="ECO:0000313" key="7">
    <source>
        <dbReference type="EMBL" id="KAK3251356.1"/>
    </source>
</evidence>
<dbReference type="PANTHER" id="PTHR21346:SF10">
    <property type="entry name" value="TRANSMEMBRANE PROTEIN"/>
    <property type="match status" value="1"/>
</dbReference>
<reference evidence="7 8" key="1">
    <citation type="journal article" date="2015" name="Genome Biol. Evol.">
        <title>Comparative Genomics of a Bacterivorous Green Alga Reveals Evolutionary Causalities and Consequences of Phago-Mixotrophic Mode of Nutrition.</title>
        <authorList>
            <person name="Burns J.A."/>
            <person name="Paasch A."/>
            <person name="Narechania A."/>
            <person name="Kim E."/>
        </authorList>
    </citation>
    <scope>NUCLEOTIDE SEQUENCE [LARGE SCALE GENOMIC DNA]</scope>
    <source>
        <strain evidence="7 8">PLY_AMNH</strain>
    </source>
</reference>
<evidence type="ECO:0000256" key="4">
    <source>
        <dbReference type="ARBA" id="ARBA00022989"/>
    </source>
</evidence>
<protein>
    <recommendedName>
        <fullName evidence="9">EF-hand domain-containing protein</fullName>
    </recommendedName>
</protein>